<dbReference type="SUPFAM" id="SSF57850">
    <property type="entry name" value="RING/U-box"/>
    <property type="match status" value="1"/>
</dbReference>
<evidence type="ECO:0000313" key="7">
    <source>
        <dbReference type="EMBL" id="PAN39413.2"/>
    </source>
</evidence>
<evidence type="ECO:0000256" key="2">
    <source>
        <dbReference type="ARBA" id="ARBA00022771"/>
    </source>
</evidence>
<dbReference type="InterPro" id="IPR001841">
    <property type="entry name" value="Znf_RING"/>
</dbReference>
<protein>
    <recommendedName>
        <fullName evidence="6">RING-type domain-containing protein</fullName>
    </recommendedName>
</protein>
<dbReference type="Gramene" id="PAN39413">
    <property type="protein sequence ID" value="PAN39413"/>
    <property type="gene ID" value="PAHAL_7G199800"/>
</dbReference>
<proteinExistence type="predicted"/>
<evidence type="ECO:0000256" key="5">
    <source>
        <dbReference type="SAM" id="Phobius"/>
    </source>
</evidence>
<dbReference type="GO" id="GO:0016567">
    <property type="term" value="P:protein ubiquitination"/>
    <property type="evidence" value="ECO:0007669"/>
    <property type="project" value="TreeGrafter"/>
</dbReference>
<reference evidence="7" key="1">
    <citation type="submission" date="2018-04" db="EMBL/GenBank/DDBJ databases">
        <title>WGS assembly of Panicum hallii.</title>
        <authorList>
            <person name="Lovell J."/>
            <person name="Jenkins J."/>
            <person name="Lowry D."/>
            <person name="Mamidi S."/>
            <person name="Sreedasyam A."/>
            <person name="Weng X."/>
            <person name="Barry K."/>
            <person name="Bonette J."/>
            <person name="Campitelli B."/>
            <person name="Daum C."/>
            <person name="Gordon S."/>
            <person name="Gould B."/>
            <person name="Lipzen A."/>
            <person name="Macqueen A."/>
            <person name="Palacio-Mejia J."/>
            <person name="Plott C."/>
            <person name="Shakirov E."/>
            <person name="Shu S."/>
            <person name="Yoshinaga Y."/>
            <person name="Zane M."/>
            <person name="Rokhsar D."/>
            <person name="Grimwood J."/>
            <person name="Schmutz J."/>
            <person name="Juenger T."/>
        </authorList>
    </citation>
    <scope>NUCLEOTIDE SEQUENCE [LARGE SCALE GENOMIC DNA]</scope>
    <source>
        <strain evidence="7">FIL2</strain>
    </source>
</reference>
<dbReference type="InterPro" id="IPR013083">
    <property type="entry name" value="Znf_RING/FYVE/PHD"/>
</dbReference>
<evidence type="ECO:0000256" key="1">
    <source>
        <dbReference type="ARBA" id="ARBA00022723"/>
    </source>
</evidence>
<keyword evidence="5" id="KW-0472">Membrane</keyword>
<dbReference type="EMBL" id="CM008052">
    <property type="protein sequence ID" value="PAN39413.2"/>
    <property type="molecule type" value="Genomic_DNA"/>
</dbReference>
<feature type="domain" description="RING-type" evidence="6">
    <location>
        <begin position="68"/>
        <end position="116"/>
    </location>
</feature>
<evidence type="ECO:0000259" key="6">
    <source>
        <dbReference type="PROSITE" id="PS50089"/>
    </source>
</evidence>
<dbReference type="Proteomes" id="UP000243499">
    <property type="component" value="Chromosome 7"/>
</dbReference>
<keyword evidence="5" id="KW-0812">Transmembrane</keyword>
<keyword evidence="1" id="KW-0479">Metal-binding</keyword>
<sequence>MSGDNVSAGMVIGVTVAGGVSAAVFVCATSCWAIKACLEGKFSRGWRRLRVLGLGGVTTLEQAPAYDCALCHHSLDQGEEVRTLSCDHVFHFRKSARCRNNIDDWLRENRMRCPACCKTACPVLPRKAPPTSAPMPAPAPPPSDLELQIPQLLAPDDEASVSSLWFQDTLWSPSQ</sequence>
<feature type="transmembrane region" description="Helical" evidence="5">
    <location>
        <begin position="6"/>
        <end position="34"/>
    </location>
</feature>
<dbReference type="PROSITE" id="PS50089">
    <property type="entry name" value="ZF_RING_2"/>
    <property type="match status" value="1"/>
</dbReference>
<dbReference type="AlphaFoldDB" id="A0A2S3I909"/>
<evidence type="ECO:0000256" key="4">
    <source>
        <dbReference type="PROSITE-ProRule" id="PRU00175"/>
    </source>
</evidence>
<name>A0A2S3I909_9POAL</name>
<keyword evidence="2 4" id="KW-0863">Zinc-finger</keyword>
<evidence type="ECO:0000256" key="3">
    <source>
        <dbReference type="ARBA" id="ARBA00022833"/>
    </source>
</evidence>
<gene>
    <name evidence="7" type="ORF">PAHAL_7G199800</name>
</gene>
<keyword evidence="5" id="KW-1133">Transmembrane helix</keyword>
<accession>A0A2S3I909</accession>
<dbReference type="GO" id="GO:0061630">
    <property type="term" value="F:ubiquitin protein ligase activity"/>
    <property type="evidence" value="ECO:0007669"/>
    <property type="project" value="TreeGrafter"/>
</dbReference>
<organism evidence="7">
    <name type="scientific">Panicum hallii</name>
    <dbReference type="NCBI Taxonomy" id="206008"/>
    <lineage>
        <taxon>Eukaryota</taxon>
        <taxon>Viridiplantae</taxon>
        <taxon>Streptophyta</taxon>
        <taxon>Embryophyta</taxon>
        <taxon>Tracheophyta</taxon>
        <taxon>Spermatophyta</taxon>
        <taxon>Magnoliopsida</taxon>
        <taxon>Liliopsida</taxon>
        <taxon>Poales</taxon>
        <taxon>Poaceae</taxon>
        <taxon>PACMAD clade</taxon>
        <taxon>Panicoideae</taxon>
        <taxon>Panicodae</taxon>
        <taxon>Paniceae</taxon>
        <taxon>Panicinae</taxon>
        <taxon>Panicum</taxon>
        <taxon>Panicum sect. Panicum</taxon>
    </lineage>
</organism>
<dbReference type="PANTHER" id="PTHR45969:SF80">
    <property type="entry name" value="RING-TYPE DOMAIN-CONTAINING PROTEIN"/>
    <property type="match status" value="1"/>
</dbReference>
<dbReference type="PANTHER" id="PTHR45969">
    <property type="entry name" value="RING ZINC FINGER PROTEIN-RELATED"/>
    <property type="match status" value="1"/>
</dbReference>
<dbReference type="Gene3D" id="3.30.40.10">
    <property type="entry name" value="Zinc/RING finger domain, C3HC4 (zinc finger)"/>
    <property type="match status" value="1"/>
</dbReference>
<dbReference type="GO" id="GO:0008270">
    <property type="term" value="F:zinc ion binding"/>
    <property type="evidence" value="ECO:0007669"/>
    <property type="project" value="UniProtKB-KW"/>
</dbReference>
<keyword evidence="3" id="KW-0862">Zinc</keyword>